<evidence type="ECO:0000313" key="14">
    <source>
        <dbReference type="Proteomes" id="UP000039324"/>
    </source>
</evidence>
<feature type="binding site" evidence="10">
    <location>
        <position position="210"/>
    </location>
    <ligand>
        <name>Fe cation</name>
        <dbReference type="ChEBI" id="CHEBI:24875"/>
        <label>2</label>
    </ligand>
</feature>
<evidence type="ECO:0000256" key="6">
    <source>
        <dbReference type="ARBA" id="ARBA00023004"/>
    </source>
</evidence>
<evidence type="ECO:0000256" key="1">
    <source>
        <dbReference type="ARBA" id="ARBA00000068"/>
    </source>
</evidence>
<name>A0A0G4J3P4_PLABS</name>
<feature type="binding site" evidence="10">
    <location>
        <position position="243"/>
    </location>
    <ligand>
        <name>Fe cation</name>
        <dbReference type="ChEBI" id="CHEBI:24875"/>
        <label>2</label>
    </ligand>
</feature>
<comment type="similarity">
    <text evidence="10">Belongs to the deoxyhypusine hydroxylase family.</text>
</comment>
<evidence type="ECO:0000256" key="3">
    <source>
        <dbReference type="ARBA" id="ARBA00022723"/>
    </source>
</evidence>
<protein>
    <recommendedName>
        <fullName evidence="10">Deoxyhypusine hydroxylase</fullName>
        <shortName evidence="10">DOHH</shortName>
        <ecNumber evidence="10">1.14.99.29</ecNumber>
    </recommendedName>
    <alternativeName>
        <fullName evidence="10">Deoxyhypusine dioxygenase</fullName>
    </alternativeName>
    <alternativeName>
        <fullName evidence="10">Deoxyhypusine monooxygenase</fullName>
    </alternativeName>
</protein>
<dbReference type="GO" id="GO:0019135">
    <property type="term" value="F:deoxyhypusine monooxygenase activity"/>
    <property type="evidence" value="ECO:0007669"/>
    <property type="project" value="UniProtKB-UniRule"/>
</dbReference>
<reference evidence="13 14" key="1">
    <citation type="submission" date="2015-02" db="EMBL/GenBank/DDBJ databases">
        <authorList>
            <person name="Chooi Y.-H."/>
        </authorList>
    </citation>
    <scope>NUCLEOTIDE SEQUENCE [LARGE SCALE GENOMIC DNA]</scope>
    <source>
        <strain evidence="13">E3</strain>
    </source>
</reference>
<evidence type="ECO:0000256" key="7">
    <source>
        <dbReference type="ARBA" id="ARBA00023033"/>
    </source>
</evidence>
<comment type="pathway">
    <text evidence="2 10">Protein modification; eIF5A hypusination.</text>
</comment>
<organism evidence="13 14">
    <name type="scientific">Plasmodiophora brassicae</name>
    <name type="common">Clubroot disease agent</name>
    <dbReference type="NCBI Taxonomy" id="37360"/>
    <lineage>
        <taxon>Eukaryota</taxon>
        <taxon>Sar</taxon>
        <taxon>Rhizaria</taxon>
        <taxon>Endomyxa</taxon>
        <taxon>Phytomyxea</taxon>
        <taxon>Plasmodiophorida</taxon>
        <taxon>Plasmodiophoridae</taxon>
        <taxon>Plasmodiophora</taxon>
    </lineage>
</organism>
<proteinExistence type="inferred from homology"/>
<evidence type="ECO:0000256" key="10">
    <source>
        <dbReference type="HAMAP-Rule" id="MF_03101"/>
    </source>
</evidence>
<dbReference type="AlphaFoldDB" id="A0A0G4J3P4"/>
<feature type="region of interest" description="Disordered" evidence="12">
    <location>
        <begin position="133"/>
        <end position="156"/>
    </location>
</feature>
<evidence type="ECO:0000313" key="13">
    <source>
        <dbReference type="EMBL" id="CEP02014.1"/>
    </source>
</evidence>
<feature type="binding site" evidence="10">
    <location>
        <position position="83"/>
    </location>
    <ligand>
        <name>Fe cation</name>
        <dbReference type="ChEBI" id="CHEBI:24875"/>
        <label>1</label>
    </ligand>
</feature>
<dbReference type="InterPro" id="IPR016024">
    <property type="entry name" value="ARM-type_fold"/>
</dbReference>
<dbReference type="EC" id="1.14.99.29" evidence="10"/>
<keyword evidence="4" id="KW-0677">Repeat</keyword>
<comment type="function">
    <text evidence="9">Catalyzes the hydroxylation of the N(6)-(4-aminobutyl)-L-lysine intermediate produced by deoxyhypusine synthase/DHPS on a critical lysine of the eukaryotic translation initiation factor 5A/eIF-5A. This is the second step of the post-translational modification of that lysine into an unusual amino acid residue named hypusine. Hypusination is unique to mature eIF-5A factor and is essential for its function.</text>
</comment>
<feature type="binding site" evidence="10">
    <location>
        <position position="209"/>
    </location>
    <ligand>
        <name>Fe cation</name>
        <dbReference type="ChEBI" id="CHEBI:24875"/>
        <label>2</label>
    </ligand>
</feature>
<gene>
    <name evidence="13" type="ORF">PBRA_002279</name>
</gene>
<feature type="binding site" evidence="10">
    <location>
        <position position="242"/>
    </location>
    <ligand>
        <name>Fe cation</name>
        <dbReference type="ChEBI" id="CHEBI:24875"/>
        <label>2</label>
    </ligand>
</feature>
<sequence length="293" mass="31941">MDAASMITRNDLPIAQRMRAVFELKQLATEAAVDAICDGIRDESVLLAHECCYGLGQLMNPRALPALRNALSDTSLHPVVRHEAAEAIGAIGDPSDRDFIAQFVDDPAVEVSETCRIALDLFAERDANQSSTSCSGRFQSVDPAPPAAAQPDVGASERVRRWSEELLDTRLPLFERYKAMFALRDDGSPAAVAALCKSFADRSSALFRHEVAYVLGQLQDPLSRDALLAVLQDSSEHEMVRHEAAEALGAIADSDALGVLRTHLDDSDQIVKQSCEVALDLYEYWNADRETAA</sequence>
<comment type="function">
    <text evidence="10">Catalyzes the hydroxylation of the N(6)-(4-aminobutyl)-L-lysine intermediate to form hypusine, an essential post-translational modification only found in mature eIF-5A factor.</text>
</comment>
<dbReference type="STRING" id="37360.A0A0G4J3P4"/>
<dbReference type="OrthoDB" id="421002at2759"/>
<evidence type="ECO:0000256" key="9">
    <source>
        <dbReference type="ARBA" id="ARBA00045876"/>
    </source>
</evidence>
<evidence type="ECO:0000256" key="4">
    <source>
        <dbReference type="ARBA" id="ARBA00022737"/>
    </source>
</evidence>
<keyword evidence="6 10" id="KW-0408">Iron</keyword>
<evidence type="ECO:0000256" key="11">
    <source>
        <dbReference type="PROSITE-ProRule" id="PRU00103"/>
    </source>
</evidence>
<keyword evidence="5 10" id="KW-0560">Oxidoreductase</keyword>
<evidence type="ECO:0000256" key="2">
    <source>
        <dbReference type="ARBA" id="ARBA00005041"/>
    </source>
</evidence>
<dbReference type="Proteomes" id="UP000039324">
    <property type="component" value="Unassembled WGS sequence"/>
</dbReference>
<dbReference type="InterPro" id="IPR021133">
    <property type="entry name" value="HEAT_type_2"/>
</dbReference>
<evidence type="ECO:0000256" key="5">
    <source>
        <dbReference type="ARBA" id="ARBA00023002"/>
    </source>
</evidence>
<dbReference type="SUPFAM" id="SSF48371">
    <property type="entry name" value="ARM repeat"/>
    <property type="match status" value="1"/>
</dbReference>
<dbReference type="PROSITE" id="PS50077">
    <property type="entry name" value="HEAT_REPEAT"/>
    <property type="match status" value="1"/>
</dbReference>
<evidence type="ECO:0000256" key="8">
    <source>
        <dbReference type="ARBA" id="ARBA00023256"/>
    </source>
</evidence>
<dbReference type="Pfam" id="PF13646">
    <property type="entry name" value="HEAT_2"/>
    <property type="match status" value="2"/>
</dbReference>
<keyword evidence="8 10" id="KW-0386">Hypusine biosynthesis</keyword>
<keyword evidence="7 10" id="KW-0503">Monooxygenase</keyword>
<feature type="binding site" evidence="10">
    <location>
        <position position="49"/>
    </location>
    <ligand>
        <name>Fe cation</name>
        <dbReference type="ChEBI" id="CHEBI:24875"/>
        <label>1</label>
    </ligand>
</feature>
<dbReference type="InterPro" id="IPR027517">
    <property type="entry name" value="Deoxyhypusine_hydroxylase"/>
</dbReference>
<dbReference type="OMA" id="HEIATSW"/>
<accession>A0A0G4J3P4</accession>
<evidence type="ECO:0000256" key="12">
    <source>
        <dbReference type="SAM" id="MobiDB-lite"/>
    </source>
</evidence>
<keyword evidence="3 10" id="KW-0479">Metal-binding</keyword>
<feature type="binding site" evidence="10">
    <location>
        <position position="82"/>
    </location>
    <ligand>
        <name>Fe cation</name>
        <dbReference type="ChEBI" id="CHEBI:24875"/>
        <label>1</label>
    </ligand>
</feature>
<dbReference type="UniPathway" id="UPA00354"/>
<dbReference type="EMBL" id="CDSF01000122">
    <property type="protein sequence ID" value="CEP02014.1"/>
    <property type="molecule type" value="Genomic_DNA"/>
</dbReference>
<dbReference type="SMART" id="SM00567">
    <property type="entry name" value="EZ_HEAT"/>
    <property type="match status" value="6"/>
</dbReference>
<comment type="cofactor">
    <cofactor evidence="10">
        <name>Fe(2+)</name>
        <dbReference type="ChEBI" id="CHEBI:29033"/>
    </cofactor>
    <text evidence="10">Binds 2 Fe(2+) ions per subunit.</text>
</comment>
<dbReference type="GO" id="GO:0046872">
    <property type="term" value="F:metal ion binding"/>
    <property type="evidence" value="ECO:0007669"/>
    <property type="project" value="UniProtKB-KW"/>
</dbReference>
<dbReference type="PANTHER" id="PTHR12697">
    <property type="entry name" value="PBS LYASE HEAT-LIKE PROTEIN"/>
    <property type="match status" value="1"/>
</dbReference>
<dbReference type="Gene3D" id="1.25.10.10">
    <property type="entry name" value="Leucine-rich Repeat Variant"/>
    <property type="match status" value="2"/>
</dbReference>
<keyword evidence="14" id="KW-1185">Reference proteome</keyword>
<dbReference type="InterPro" id="IPR004155">
    <property type="entry name" value="PBS_lyase_HEAT"/>
</dbReference>
<dbReference type="HAMAP" id="MF_03101">
    <property type="entry name" value="Deoxyhypusine_hydroxylase"/>
    <property type="match status" value="1"/>
</dbReference>
<feature type="binding site" evidence="10">
    <location>
        <position position="50"/>
    </location>
    <ligand>
        <name>Fe cation</name>
        <dbReference type="ChEBI" id="CHEBI:24875"/>
        <label>1</label>
    </ligand>
</feature>
<dbReference type="InterPro" id="IPR011989">
    <property type="entry name" value="ARM-like"/>
</dbReference>
<comment type="catalytic activity">
    <reaction evidence="1 10">
        <text>[eIF5A protein]-deoxyhypusine + AH2 + O2 = [eIF5A protein]-hypusine + A + H2O</text>
        <dbReference type="Rhea" id="RHEA:14101"/>
        <dbReference type="Rhea" id="RHEA-COMP:10144"/>
        <dbReference type="Rhea" id="RHEA-COMP:12592"/>
        <dbReference type="ChEBI" id="CHEBI:13193"/>
        <dbReference type="ChEBI" id="CHEBI:15377"/>
        <dbReference type="ChEBI" id="CHEBI:15379"/>
        <dbReference type="ChEBI" id="CHEBI:17499"/>
        <dbReference type="ChEBI" id="CHEBI:82657"/>
        <dbReference type="ChEBI" id="CHEBI:91175"/>
        <dbReference type="EC" id="1.14.99.29"/>
    </reaction>
</comment>
<dbReference type="PANTHER" id="PTHR12697:SF5">
    <property type="entry name" value="DEOXYHYPUSINE HYDROXYLASE"/>
    <property type="match status" value="1"/>
</dbReference>
<feature type="repeat" description="HEAT" evidence="11">
    <location>
        <begin position="63"/>
        <end position="103"/>
    </location>
</feature>